<dbReference type="AlphaFoldDB" id="X1P5B7"/>
<evidence type="ECO:0000313" key="1">
    <source>
        <dbReference type="EMBL" id="GAI51028.1"/>
    </source>
</evidence>
<evidence type="ECO:0008006" key="2">
    <source>
        <dbReference type="Google" id="ProtNLM"/>
    </source>
</evidence>
<proteinExistence type="predicted"/>
<dbReference type="InterPro" id="IPR016062">
    <property type="entry name" value="TM1410-rel"/>
</dbReference>
<dbReference type="Gene3D" id="3.20.20.70">
    <property type="entry name" value="Aldolase class I"/>
    <property type="match status" value="1"/>
</dbReference>
<feature type="non-terminal residue" evidence="1">
    <location>
        <position position="149"/>
    </location>
</feature>
<dbReference type="PANTHER" id="PTHR35882">
    <property type="entry name" value="PELA"/>
    <property type="match status" value="1"/>
</dbReference>
<sequence length="149" mass="16822">MAKNSGNTILVTDYCSTQSKMDDSYSKNNAKGYISFAASSRELDIIPSYPGNPYNLNSDDVTNASSIKNFLYIINPSYFPSCQDFVNVIASTNYDLIIMDLFINDTAFTSNQIQALQLKNNGGQRMVVAYMSIGEAEDYRYYWQTDWVT</sequence>
<name>X1P5B7_9ZZZZ</name>
<accession>X1P5B7</accession>
<comment type="caution">
    <text evidence="1">The sequence shown here is derived from an EMBL/GenBank/DDBJ whole genome shotgun (WGS) entry which is preliminary data.</text>
</comment>
<reference evidence="1" key="1">
    <citation type="journal article" date="2014" name="Front. Microbiol.">
        <title>High frequency of phylogenetically diverse reductive dehalogenase-homologous genes in deep subseafloor sedimentary metagenomes.</title>
        <authorList>
            <person name="Kawai M."/>
            <person name="Futagami T."/>
            <person name="Toyoda A."/>
            <person name="Takaki Y."/>
            <person name="Nishi S."/>
            <person name="Hori S."/>
            <person name="Arai W."/>
            <person name="Tsubouchi T."/>
            <person name="Morono Y."/>
            <person name="Uchiyama I."/>
            <person name="Ito T."/>
            <person name="Fujiyama A."/>
            <person name="Inagaki F."/>
            <person name="Takami H."/>
        </authorList>
    </citation>
    <scope>NUCLEOTIDE SEQUENCE</scope>
    <source>
        <strain evidence="1">Expedition CK06-06</strain>
    </source>
</reference>
<dbReference type="EMBL" id="BARV01033509">
    <property type="protein sequence ID" value="GAI51028.1"/>
    <property type="molecule type" value="Genomic_DNA"/>
</dbReference>
<dbReference type="InterPro" id="IPR013785">
    <property type="entry name" value="Aldolase_TIM"/>
</dbReference>
<gene>
    <name evidence="1" type="ORF">S06H3_52661</name>
</gene>
<protein>
    <recommendedName>
        <fullName evidence="2">Glycoside-hydrolase family GH114 TIM-barrel domain-containing protein</fullName>
    </recommendedName>
</protein>
<dbReference type="PRINTS" id="PR01545">
    <property type="entry name" value="THEMAYE10DUF"/>
</dbReference>
<dbReference type="PANTHER" id="PTHR35882:SF3">
    <property type="entry name" value="GLYCOSIDE-HYDROLASE FAMILY GH114 TIM-BARREL DOMAIN-CONTAINING PROTEIN"/>
    <property type="match status" value="1"/>
</dbReference>
<organism evidence="1">
    <name type="scientific">marine sediment metagenome</name>
    <dbReference type="NCBI Taxonomy" id="412755"/>
    <lineage>
        <taxon>unclassified sequences</taxon>
        <taxon>metagenomes</taxon>
        <taxon>ecological metagenomes</taxon>
    </lineage>
</organism>